<dbReference type="Pfam" id="PF00440">
    <property type="entry name" value="TetR_N"/>
    <property type="match status" value="1"/>
</dbReference>
<evidence type="ECO:0000313" key="7">
    <source>
        <dbReference type="EMBL" id="MBT1541620.1"/>
    </source>
</evidence>
<keyword evidence="2" id="KW-0805">Transcription regulation</keyword>
<dbReference type="InterPro" id="IPR036271">
    <property type="entry name" value="Tet_transcr_reg_TetR-rel_C_sf"/>
</dbReference>
<dbReference type="Proteomes" id="UP000709437">
    <property type="component" value="Unassembled WGS sequence"/>
</dbReference>
<dbReference type="AlphaFoldDB" id="A0A9Q2W5Z9"/>
<dbReference type="InterPro" id="IPR039538">
    <property type="entry name" value="BetI_C"/>
</dbReference>
<evidence type="ECO:0000313" key="8">
    <source>
        <dbReference type="Proteomes" id="UP000709437"/>
    </source>
</evidence>
<dbReference type="InterPro" id="IPR001647">
    <property type="entry name" value="HTH_TetR"/>
</dbReference>
<evidence type="ECO:0000256" key="4">
    <source>
        <dbReference type="ARBA" id="ARBA00023163"/>
    </source>
</evidence>
<evidence type="ECO:0000256" key="3">
    <source>
        <dbReference type="ARBA" id="ARBA00023125"/>
    </source>
</evidence>
<protein>
    <submittedName>
        <fullName evidence="7">TetR/AcrR family transcriptional regulator</fullName>
    </submittedName>
</protein>
<evidence type="ECO:0000256" key="2">
    <source>
        <dbReference type="ARBA" id="ARBA00023015"/>
    </source>
</evidence>
<dbReference type="PANTHER" id="PTHR30055">
    <property type="entry name" value="HTH-TYPE TRANSCRIPTIONAL REGULATOR RUTR"/>
    <property type="match status" value="1"/>
</dbReference>
<keyword evidence="4" id="KW-0804">Transcription</keyword>
<name>A0A9Q2W5Z9_9MICO</name>
<gene>
    <name evidence="7" type="ORF">KK103_07610</name>
</gene>
<comment type="caution">
    <text evidence="7">The sequence shown here is derived from an EMBL/GenBank/DDBJ whole genome shotgun (WGS) entry which is preliminary data.</text>
</comment>
<evidence type="ECO:0000256" key="5">
    <source>
        <dbReference type="PROSITE-ProRule" id="PRU00335"/>
    </source>
</evidence>
<feature type="DNA-binding region" description="H-T-H motif" evidence="5">
    <location>
        <begin position="34"/>
        <end position="53"/>
    </location>
</feature>
<dbReference type="GO" id="GO:0000976">
    <property type="term" value="F:transcription cis-regulatory region binding"/>
    <property type="evidence" value="ECO:0007669"/>
    <property type="project" value="TreeGrafter"/>
</dbReference>
<reference evidence="7" key="1">
    <citation type="submission" date="2021-05" db="EMBL/GenBank/DDBJ databases">
        <title>Whole genome sequence of Curtobacterium flaccumfaciens pv. flaccumfaciens strain CFBP 3417.</title>
        <authorList>
            <person name="Osdaghi E."/>
            <person name="Taghouti G."/>
            <person name="Portier P."/>
            <person name="Fazliarab A."/>
            <person name="Taghavi S.M."/>
            <person name="Briand M."/>
            <person name="Le-Saux M."/>
            <person name="Jacques M.-A."/>
        </authorList>
    </citation>
    <scope>NUCLEOTIDE SEQUENCE</scope>
    <source>
        <strain evidence="7">CFBP 3417</strain>
    </source>
</reference>
<feature type="domain" description="HTH tetR-type" evidence="6">
    <location>
        <begin position="11"/>
        <end position="71"/>
    </location>
</feature>
<dbReference type="InterPro" id="IPR009057">
    <property type="entry name" value="Homeodomain-like_sf"/>
</dbReference>
<dbReference type="EMBL" id="JAHEWX010000007">
    <property type="protein sequence ID" value="MBT1541620.1"/>
    <property type="molecule type" value="Genomic_DNA"/>
</dbReference>
<keyword evidence="1" id="KW-0678">Repressor</keyword>
<organism evidence="7 8">
    <name type="scientific">Curtobacterium flaccumfaciens pv. flaccumfaciens</name>
    <dbReference type="NCBI Taxonomy" id="138532"/>
    <lineage>
        <taxon>Bacteria</taxon>
        <taxon>Bacillati</taxon>
        <taxon>Actinomycetota</taxon>
        <taxon>Actinomycetes</taxon>
        <taxon>Micrococcales</taxon>
        <taxon>Microbacteriaceae</taxon>
        <taxon>Curtobacterium</taxon>
    </lineage>
</organism>
<dbReference type="Gene3D" id="1.10.357.10">
    <property type="entry name" value="Tetracycline Repressor, domain 2"/>
    <property type="match status" value="1"/>
</dbReference>
<dbReference type="SUPFAM" id="SSF46689">
    <property type="entry name" value="Homeodomain-like"/>
    <property type="match status" value="1"/>
</dbReference>
<sequence length="204" mass="21511">MTLHQEHRSIEERRHQLVDAAIAVLRDGGIAALTTRAVTTAAGLPHGAFHYCFTSKSALFRAVLERQLRGAMAAAFATPTTRLDPRARIAAGLTAHLGRTRSDPATALALVELVTHSRRDADLAELAAWEQGAYLEAVRAHVDAWSSEDGITWAVPVEQVARLLIATADGVSGSWLADRDDTAASETVATAARAIASLVGGGAS</sequence>
<dbReference type="PANTHER" id="PTHR30055:SF234">
    <property type="entry name" value="HTH-TYPE TRANSCRIPTIONAL REGULATOR BETI"/>
    <property type="match status" value="1"/>
</dbReference>
<dbReference type="Pfam" id="PF13977">
    <property type="entry name" value="TetR_C_6"/>
    <property type="match status" value="1"/>
</dbReference>
<evidence type="ECO:0000259" key="6">
    <source>
        <dbReference type="PROSITE" id="PS50977"/>
    </source>
</evidence>
<dbReference type="InterPro" id="IPR050109">
    <property type="entry name" value="HTH-type_TetR-like_transc_reg"/>
</dbReference>
<dbReference type="GO" id="GO:0003700">
    <property type="term" value="F:DNA-binding transcription factor activity"/>
    <property type="evidence" value="ECO:0007669"/>
    <property type="project" value="TreeGrafter"/>
</dbReference>
<dbReference type="RefSeq" id="WP_214562724.1">
    <property type="nucleotide sequence ID" value="NZ_JAHEWX010000007.1"/>
</dbReference>
<proteinExistence type="predicted"/>
<evidence type="ECO:0000256" key="1">
    <source>
        <dbReference type="ARBA" id="ARBA00022491"/>
    </source>
</evidence>
<dbReference type="SUPFAM" id="SSF48498">
    <property type="entry name" value="Tetracyclin repressor-like, C-terminal domain"/>
    <property type="match status" value="1"/>
</dbReference>
<accession>A0A9Q2W5Z9</accession>
<dbReference type="PROSITE" id="PS50977">
    <property type="entry name" value="HTH_TETR_2"/>
    <property type="match status" value="1"/>
</dbReference>
<keyword evidence="3 5" id="KW-0238">DNA-binding</keyword>